<dbReference type="EMBL" id="KM217575">
    <property type="protein sequence ID" value="AIU37043.1"/>
    <property type="molecule type" value="Genomic_DNA"/>
</dbReference>
<evidence type="ECO:0000313" key="9">
    <source>
        <dbReference type="EMBL" id="QGY99840.1"/>
    </source>
</evidence>
<dbReference type="GO" id="GO:0019083">
    <property type="term" value="P:viral transcription"/>
    <property type="evidence" value="ECO:0007669"/>
    <property type="project" value="InterPro"/>
</dbReference>
<evidence type="ECO:0000313" key="1">
    <source>
        <dbReference type="EMBL" id="AIU36764.1"/>
    </source>
</evidence>
<evidence type="ECO:0000313" key="5">
    <source>
        <dbReference type="EMBL" id="QDW81177.1"/>
    </source>
</evidence>
<organismHost>
    <name type="scientific">Cydia pomonella</name>
    <name type="common">Codling moth</name>
    <dbReference type="NCBI Taxonomy" id="82600"/>
</organismHost>
<dbReference type="EMBL" id="MN696165">
    <property type="protein sequence ID" value="QGY99273.1"/>
    <property type="molecule type" value="Genomic_DNA"/>
</dbReference>
<evidence type="ECO:0000313" key="7">
    <source>
        <dbReference type="EMBL" id="QGY99556.1"/>
    </source>
</evidence>
<dbReference type="OrthoDB" id="4939at10239"/>
<reference evidence="6" key="2">
    <citation type="journal article" date="2019" name="Virology">
        <title>Single nucleotide polymorphism (SNP) frequencies and distribution reveal complex genetic composition of seven novel natural isolates of Cydia pomonella granulovirus.</title>
        <authorList>
            <person name="Fan J."/>
            <person name="Wennmann J.T."/>
            <person name="Wang D."/>
            <person name="Jehle J.A."/>
        </authorList>
    </citation>
    <scope>NUCLEOTIDE SEQUENCE</scope>
    <source>
        <strain evidence="6">CpGV-ALE</strain>
        <strain evidence="7">CpGV-KS1</strain>
        <strain evidence="8">CpGV-KS2</strain>
        <strain evidence="9">CpGV-WW</strain>
        <strain evidence="10">CpGV-ZY</strain>
    </source>
</reference>
<reference evidence="4" key="1">
    <citation type="journal article" date="2014" name="Proc. Natl. Acad. Sci. U.S.A.">
        <title>Baculovirus resistance in codling moth is virus isolate-dependent and the consequence of a mutation in viral gene pe38.</title>
        <authorList>
            <person name="Gebhardt M.M."/>
            <person name="Eberle K.E."/>
            <person name="Radtke P."/>
            <person name="Jehle J.A."/>
        </authorList>
    </citation>
    <scope>NUCLEOTIDE SEQUENCE</scope>
    <source>
        <strain evidence="4">CpGV-E2</strain>
        <strain evidence="3">CpGV-I12</strain>
        <strain evidence="2">CpGV-M</strain>
        <strain evidence="1">CpGV-S</strain>
    </source>
</reference>
<dbReference type="EMBL" id="KM217576">
    <property type="protein sequence ID" value="AIU37185.1"/>
    <property type="molecule type" value="Genomic_DNA"/>
</dbReference>
<dbReference type="EMBL" id="KM217577">
    <property type="protein sequence ID" value="AIU37324.1"/>
    <property type="molecule type" value="Genomic_DNA"/>
</dbReference>
<gene>
    <name evidence="4" type="primary">orf117</name>
</gene>
<evidence type="ECO:0000313" key="2">
    <source>
        <dbReference type="EMBL" id="AIU37043.1"/>
    </source>
</evidence>
<proteinExistence type="predicted"/>
<dbReference type="EMBL" id="MN696169">
    <property type="protein sequence ID" value="QGY99840.1"/>
    <property type="molecule type" value="Genomic_DNA"/>
</dbReference>
<evidence type="ECO:0000313" key="8">
    <source>
        <dbReference type="EMBL" id="QGY99698.1"/>
    </source>
</evidence>
<organism evidence="4">
    <name type="scientific">Cydia pomonella granulosis virus</name>
    <name type="common">CpGV</name>
    <name type="synonym">Cydia pomonella granulovirus</name>
    <dbReference type="NCBI Taxonomy" id="28289"/>
    <lineage>
        <taxon>Viruses</taxon>
        <taxon>Viruses incertae sedis</taxon>
        <taxon>Naldaviricetes</taxon>
        <taxon>Lefavirales</taxon>
        <taxon>Baculoviridae</taxon>
        <taxon>Betabaculovirus</taxon>
        <taxon>Betabaculovirus cypomonellae</taxon>
    </lineage>
</organism>
<evidence type="ECO:0000313" key="3">
    <source>
        <dbReference type="EMBL" id="AIU37185.1"/>
    </source>
</evidence>
<dbReference type="EMBL" id="MN696171">
    <property type="protein sequence ID" value="QGZ00123.1"/>
    <property type="molecule type" value="Genomic_DNA"/>
</dbReference>
<evidence type="ECO:0000313" key="10">
    <source>
        <dbReference type="EMBL" id="QGZ00123.1"/>
    </source>
</evidence>
<dbReference type="EMBL" id="MN696167">
    <property type="protein sequence ID" value="QGY99556.1"/>
    <property type="molecule type" value="Genomic_DNA"/>
</dbReference>
<evidence type="ECO:0000313" key="6">
    <source>
        <dbReference type="EMBL" id="QGY99273.1"/>
    </source>
</evidence>
<dbReference type="Pfam" id="PF05094">
    <property type="entry name" value="LEF-9"/>
    <property type="match status" value="1"/>
</dbReference>
<protein>
    <submittedName>
        <fullName evidence="4 5 6">LEF-9</fullName>
    </submittedName>
</protein>
<dbReference type="KEGG" id="vg:921398"/>
<accession>A0A097P2H9</accession>
<dbReference type="EMBL" id="MN075941">
    <property type="protein sequence ID" value="QDW81177.1"/>
    <property type="molecule type" value="Genomic_DNA"/>
</dbReference>
<evidence type="ECO:0000313" key="4">
    <source>
        <dbReference type="EMBL" id="AIU37324.1"/>
    </source>
</evidence>
<name>A0A097P2H9_GVCP</name>
<reference evidence="5" key="3">
    <citation type="journal article" date="2019" name="Viruses">
        <title>Genome Analysis of A Novel South African Cydia pomonella granulovirus (CpGV-SA) with Resistance-Breaking Potential.</title>
        <authorList>
            <person name="Motsoeneng B."/>
            <person name="Jukes M.D."/>
            <person name="Knox C.M."/>
            <person name="Hill M.P."/>
            <person name="Moore S.D."/>
        </authorList>
    </citation>
    <scope>NUCLEOTIDE SEQUENCE</scope>
    <source>
        <strain evidence="5">CpGV-SA</strain>
    </source>
</reference>
<dbReference type="EMBL" id="MN696168">
    <property type="protein sequence ID" value="QGY99698.1"/>
    <property type="molecule type" value="Genomic_DNA"/>
</dbReference>
<dbReference type="InterPro" id="IPR007786">
    <property type="entry name" value="LEF-9"/>
</dbReference>
<sequence>MSGYRIEFRRRDATTVSILKDIHSLSRCMLMSSELFGKFVRDLLNCLKQSKCTYYNSMIGQLITIYQENELNNETTKGDDYTKTLASALLADNIIVTDIEESVFLKKLKINKFTDTIDYLILPNFNLWDHNYLVFLNKKFNSKKMGGLVNVWGAMQKIPLTQGVIKDLIQNKNGYAGQYLYSTFLNTSSIYANVQCFNGVNEIIPPKMSVERYYGRPVKNVRVWNTRHPNISQLSTQFSRVIQRDEINWNVKVGLGTFVGANRDCDGDKEVITYLPHPNSLIELESLMYCDPKYSFLCFDKNKLTFVSQQVLYLHKNMHRIEREFKAYPEIYKLWCLHRNTTLAQRLERFFTDVALVFSSNMTTLLFKKLCEMIDNESVVCSDRDVFDLEGCFEDVIESGAKGSRNLIENTKQYSGTRETDVGVVAERAINGLNSHITSHGRVKFSGGDIYHNTVIFLNLFLHNNSICYKQNTLSLGSIAHLPEQFLFPTHLLDTILHA</sequence>
<dbReference type="EMBL" id="KM217573">
    <property type="protein sequence ID" value="AIU36764.1"/>
    <property type="molecule type" value="Genomic_DNA"/>
</dbReference>